<reference evidence="1 2" key="1">
    <citation type="submission" date="2019-08" db="EMBL/GenBank/DDBJ databases">
        <authorList>
            <person name="Alioto T."/>
            <person name="Alioto T."/>
            <person name="Gomez Garrido J."/>
        </authorList>
    </citation>
    <scope>NUCLEOTIDE SEQUENCE [LARGE SCALE GENOMIC DNA]</scope>
</reference>
<evidence type="ECO:0000313" key="1">
    <source>
        <dbReference type="EMBL" id="VVC25918.1"/>
    </source>
</evidence>
<dbReference type="AlphaFoldDB" id="A0A5E4M414"/>
<evidence type="ECO:0000313" key="2">
    <source>
        <dbReference type="Proteomes" id="UP000325440"/>
    </source>
</evidence>
<keyword evidence="2" id="KW-1185">Reference proteome</keyword>
<accession>A0A5E4M414</accession>
<protein>
    <submittedName>
        <fullName evidence="1">Uncharacterized protein</fullName>
    </submittedName>
</protein>
<name>A0A5E4M414_9HEMI</name>
<sequence>MCQNYRQVKNYYKKVYVPPIRKEDGSWVCCEQNKAYMYARHLERLLQPNDIVSELDITHRQPLNEIPKKIKHFTLIKISKEIDMNINPKKVSGYDHINTKILKELSKKAMI</sequence>
<dbReference type="EMBL" id="CABPRJ010000022">
    <property type="protein sequence ID" value="VVC25918.1"/>
    <property type="molecule type" value="Genomic_DNA"/>
</dbReference>
<proteinExistence type="predicted"/>
<gene>
    <name evidence="1" type="ORF">CINCED_3A004587</name>
</gene>
<dbReference type="Proteomes" id="UP000325440">
    <property type="component" value="Unassembled WGS sequence"/>
</dbReference>
<organism evidence="1 2">
    <name type="scientific">Cinara cedri</name>
    <dbReference type="NCBI Taxonomy" id="506608"/>
    <lineage>
        <taxon>Eukaryota</taxon>
        <taxon>Metazoa</taxon>
        <taxon>Ecdysozoa</taxon>
        <taxon>Arthropoda</taxon>
        <taxon>Hexapoda</taxon>
        <taxon>Insecta</taxon>
        <taxon>Pterygota</taxon>
        <taxon>Neoptera</taxon>
        <taxon>Paraneoptera</taxon>
        <taxon>Hemiptera</taxon>
        <taxon>Sternorrhyncha</taxon>
        <taxon>Aphidomorpha</taxon>
        <taxon>Aphidoidea</taxon>
        <taxon>Aphididae</taxon>
        <taxon>Lachninae</taxon>
        <taxon>Cinara</taxon>
    </lineage>
</organism>